<reference evidence="1" key="1">
    <citation type="journal article" date="2020" name="bioRxiv">
        <title>Hybrid origin of Populus tomentosa Carr. identified through genome sequencing and phylogenomic analysis.</title>
        <authorList>
            <person name="An X."/>
            <person name="Gao K."/>
            <person name="Chen Z."/>
            <person name="Li J."/>
            <person name="Yang X."/>
            <person name="Yang X."/>
            <person name="Zhou J."/>
            <person name="Guo T."/>
            <person name="Zhao T."/>
            <person name="Huang S."/>
            <person name="Miao D."/>
            <person name="Khan W.U."/>
            <person name="Rao P."/>
            <person name="Ye M."/>
            <person name="Lei B."/>
            <person name="Liao W."/>
            <person name="Wang J."/>
            <person name="Ji L."/>
            <person name="Li Y."/>
            <person name="Guo B."/>
            <person name="Mustafa N.S."/>
            <person name="Li S."/>
            <person name="Yun Q."/>
            <person name="Keller S.R."/>
            <person name="Mao J."/>
            <person name="Zhang R."/>
            <person name="Strauss S.H."/>
        </authorList>
    </citation>
    <scope>NUCLEOTIDE SEQUENCE</scope>
    <source>
        <strain evidence="1">GM15</strain>
        <tissue evidence="1">Leaf</tissue>
    </source>
</reference>
<keyword evidence="2" id="KW-1185">Reference proteome</keyword>
<name>A0A8X7Z1V0_POPTO</name>
<evidence type="ECO:0000313" key="1">
    <source>
        <dbReference type="EMBL" id="KAG6761564.1"/>
    </source>
</evidence>
<sequence>MHIAEKGQVPLVLLIHGFSESWPGRVRALVNLSVACRTRSREIKPTKLFDGISGKGFCISQFQEPGRTEKSLANVPDLLAAPPVIAIIDFLETHLHCRLGLLKKNFNLMLRSSKKLDLLGP</sequence>
<dbReference type="OrthoDB" id="7130006at2759"/>
<dbReference type="Proteomes" id="UP000886885">
    <property type="component" value="Chromosome 9D"/>
</dbReference>
<protein>
    <submittedName>
        <fullName evidence="1">Uncharacterized protein</fullName>
    </submittedName>
</protein>
<proteinExistence type="predicted"/>
<gene>
    <name evidence="1" type="ORF">POTOM_034792</name>
</gene>
<dbReference type="EMBL" id="JAAWWB010000018">
    <property type="protein sequence ID" value="KAG6761564.1"/>
    <property type="molecule type" value="Genomic_DNA"/>
</dbReference>
<dbReference type="AlphaFoldDB" id="A0A8X7Z1V0"/>
<evidence type="ECO:0000313" key="2">
    <source>
        <dbReference type="Proteomes" id="UP000886885"/>
    </source>
</evidence>
<organism evidence="1 2">
    <name type="scientific">Populus tomentosa</name>
    <name type="common">Chinese white poplar</name>
    <dbReference type="NCBI Taxonomy" id="118781"/>
    <lineage>
        <taxon>Eukaryota</taxon>
        <taxon>Viridiplantae</taxon>
        <taxon>Streptophyta</taxon>
        <taxon>Embryophyta</taxon>
        <taxon>Tracheophyta</taxon>
        <taxon>Spermatophyta</taxon>
        <taxon>Magnoliopsida</taxon>
        <taxon>eudicotyledons</taxon>
        <taxon>Gunneridae</taxon>
        <taxon>Pentapetalae</taxon>
        <taxon>rosids</taxon>
        <taxon>fabids</taxon>
        <taxon>Malpighiales</taxon>
        <taxon>Salicaceae</taxon>
        <taxon>Saliceae</taxon>
        <taxon>Populus</taxon>
    </lineage>
</organism>
<comment type="caution">
    <text evidence="1">The sequence shown here is derived from an EMBL/GenBank/DDBJ whole genome shotgun (WGS) entry which is preliminary data.</text>
</comment>
<accession>A0A8X7Z1V0</accession>